<dbReference type="Pfam" id="PF04430">
    <property type="entry name" value="DUF498"/>
    <property type="match status" value="1"/>
</dbReference>
<dbReference type="PANTHER" id="PTHR21192">
    <property type="entry name" value="NUCLEAR PROTEIN E3-3"/>
    <property type="match status" value="1"/>
</dbReference>
<protein>
    <recommendedName>
        <fullName evidence="3">Xcc1710-like domain-containing protein</fullName>
    </recommendedName>
</protein>
<proteinExistence type="predicted"/>
<reference evidence="2" key="1">
    <citation type="journal article" date="2019" name="Int. J. Syst. Evol. Microbiol.">
        <title>The Global Catalogue of Microorganisms (GCM) 10K type strain sequencing project: providing services to taxonomists for standard genome sequencing and annotation.</title>
        <authorList>
            <consortium name="The Broad Institute Genomics Platform"/>
            <consortium name="The Broad Institute Genome Sequencing Center for Infectious Disease"/>
            <person name="Wu L."/>
            <person name="Ma J."/>
        </authorList>
    </citation>
    <scope>NUCLEOTIDE SEQUENCE [LARGE SCALE GENOMIC DNA]</scope>
    <source>
        <strain evidence="2">NBRC 109341</strain>
    </source>
</reference>
<evidence type="ECO:0008006" key="3">
    <source>
        <dbReference type="Google" id="ProtNLM"/>
    </source>
</evidence>
<dbReference type="PANTHER" id="PTHR21192:SF2">
    <property type="entry name" value="NADH DEHYDROGENASE [UBIQUINONE] 1 ALPHA SUBCOMPLEX ASSEMBLY FACTOR 3"/>
    <property type="match status" value="1"/>
</dbReference>
<dbReference type="EMBL" id="BSPB01000018">
    <property type="protein sequence ID" value="GLS14972.1"/>
    <property type="molecule type" value="Genomic_DNA"/>
</dbReference>
<evidence type="ECO:0000313" key="1">
    <source>
        <dbReference type="EMBL" id="GLS14972.1"/>
    </source>
</evidence>
<dbReference type="CDD" id="cd05560">
    <property type="entry name" value="Xcc1710_like"/>
    <property type="match status" value="1"/>
</dbReference>
<dbReference type="InterPro" id="IPR036748">
    <property type="entry name" value="MTH938-like_sf"/>
</dbReference>
<name>A0ABQ6C3R7_9BURK</name>
<comment type="caution">
    <text evidence="1">The sequence shown here is derived from an EMBL/GenBank/DDBJ whole genome shotgun (WGS) entry which is preliminary data.</text>
</comment>
<dbReference type="SUPFAM" id="SSF64076">
    <property type="entry name" value="MTH938-like"/>
    <property type="match status" value="1"/>
</dbReference>
<keyword evidence="2" id="KW-1185">Reference proteome</keyword>
<gene>
    <name evidence="1" type="ORF">GCM10007935_24050</name>
</gene>
<dbReference type="InterPro" id="IPR007523">
    <property type="entry name" value="NDUFAF3/AAMDC"/>
</dbReference>
<organism evidence="1 2">
    <name type="scientific">Hydrogenophaga electricum</name>
    <dbReference type="NCBI Taxonomy" id="1230953"/>
    <lineage>
        <taxon>Bacteria</taxon>
        <taxon>Pseudomonadati</taxon>
        <taxon>Pseudomonadota</taxon>
        <taxon>Betaproteobacteria</taxon>
        <taxon>Burkholderiales</taxon>
        <taxon>Comamonadaceae</taxon>
        <taxon>Hydrogenophaga</taxon>
    </lineage>
</organism>
<dbReference type="Proteomes" id="UP001156903">
    <property type="component" value="Unassembled WGS sequence"/>
</dbReference>
<accession>A0ABQ6C3R7</accession>
<dbReference type="RefSeq" id="WP_284307999.1">
    <property type="nucleotide sequence ID" value="NZ_BSPB01000018.1"/>
</dbReference>
<evidence type="ECO:0000313" key="2">
    <source>
        <dbReference type="Proteomes" id="UP001156903"/>
    </source>
</evidence>
<dbReference type="Gene3D" id="3.40.1230.10">
    <property type="entry name" value="MTH938-like"/>
    <property type="match status" value="1"/>
</dbReference>
<sequence>MKLHADHPEAHSITAYGDGWITVNGQRHAQSLVIGATSGVAPWACQRFEDLEAAHFDQLLAHAPEPPELVLLGSGRRLRFVHPRLLQGLLGRRIGVETMDTAAACRTFNILAGEGRRVLAALLVEP</sequence>